<dbReference type="InterPro" id="IPR053337">
    <property type="entry name" value="AT-2_adhesin"/>
</dbReference>
<feature type="compositionally biased region" description="Low complexity" evidence="1">
    <location>
        <begin position="433"/>
        <end position="768"/>
    </location>
</feature>
<dbReference type="InterPro" id="IPR001304">
    <property type="entry name" value="C-type_lectin-like"/>
</dbReference>
<dbReference type="Proteomes" id="UP001158576">
    <property type="component" value="Chromosome 2"/>
</dbReference>
<dbReference type="PANTHER" id="PTHR37001">
    <property type="entry name" value="PHOSPHORYN, PUTATIVE-RELATED-RELATED"/>
    <property type="match status" value="1"/>
</dbReference>
<feature type="domain" description="C-type lectin" evidence="2">
    <location>
        <begin position="11"/>
        <end position="120"/>
    </location>
</feature>
<feature type="region of interest" description="Disordered" evidence="1">
    <location>
        <begin position="432"/>
        <end position="768"/>
    </location>
</feature>
<dbReference type="PANTHER" id="PTHR37001:SF8">
    <property type="entry name" value="PROTEIN CBG01535"/>
    <property type="match status" value="1"/>
</dbReference>
<evidence type="ECO:0000313" key="4">
    <source>
        <dbReference type="Proteomes" id="UP001158576"/>
    </source>
</evidence>
<dbReference type="InterPro" id="IPR016186">
    <property type="entry name" value="C-type_lectin-like/link_sf"/>
</dbReference>
<gene>
    <name evidence="3" type="ORF">OKIOD_LOCUS14900</name>
</gene>
<dbReference type="Pfam" id="PF00059">
    <property type="entry name" value="Lectin_C"/>
    <property type="match status" value="1"/>
</dbReference>
<evidence type="ECO:0000259" key="2">
    <source>
        <dbReference type="PROSITE" id="PS50041"/>
    </source>
</evidence>
<sequence>MVLYRNKTDATVGSCSKFFAKPFTWEQAREKCLNKGAHLASIRNDRQLEIFRQNAPRNSELWVNHRQSENSWADASNLPMSMSYEISIESRASSDECAVMDTSGNFKARDCNEKRTFFCQYEAPVRGCEAFKFTTVFRELDDFAGDYSRGKRSQKYLLPSSSSGEDLFVLSKDIESSGTDGDKEGITLEYLMPIESVIGVAEIMKRETDTFVHGLPTWTNAEARIERRASGGWNFKDQEDQILAYTEQNTFCPGDAISWTLVSTGGEISSPFSLENIPVNCIKLKTWTAGHIKISVNLKSGAEKALFEKLQFLTDDYNEQFCFSEEIESISVRNSKASGWYGMLRVFNLEGDNINYVCSENCGASTGPTNEGLMVSGGRTTQNGELWMAVANSCIMGETCILKPKWTVYDGAMCISGNDCFTTEETCSKKDLTSTTTSSTTTTTTTTSTSTAEQTTEAPTTEQTSTTTATTSTTTTTTSTSTAEQTTEAPTTEQTSTTTATTSTTTTTTSTSTADQTTIAPTTEQTSSTTTTSTSTAEQTTEAPTTEQTRTTTTTTSTTTTTTSTSTADQTTEAPTTEQTSTTTSSTTTTTTTTSTSTAEQATEAPTTEQTSTTTSSTTTTTTTTSTSTAEQATEAPTTEQTSTTTSSTTTTTTTTSTSTAEQATEAPTTEQTSTTTSSTTTTTTTTLISTADQTTEAPTTEQTSTTTSSTTTTTTTTSTSTAVQTTEAPMTEQTSTTTSTTSSTSTFQSTTAPTTQATGTSSTIGTTSSTTTVDIHTQFQYGRFILRNEVCSDIHVPSVSVSDIDLNACLEKCYKNDDEIVFNCNFVIWEHDRCSLYEFCYQREPRTDSDSSMITGEMQRQCFPDYVDSYSEDCEIYGKPITTVANGESVSVKCQEGLVNTAAKNKVSHTCVCDDSGCDLIQKQPFRCVKDEDCPMPFWFGAMSHEVVSRRRNWALINAKIQAVIDSDKGWDAKFWRKTDWTVVFVCPFDVTGASDTGRLSFDLEARYGSTSNDGKIWAFTGREGTEIRSQKKNDFQFAIDTPDGIIKWELGKNQYTCEVGIAPVDRKDLATCLFDTYGENLTKFLKTKEDKFPKLRN</sequence>
<protein>
    <submittedName>
        <fullName evidence="3">Oidioi.mRNA.OKI2018_I69.chr2.g6135.t1.cds</fullName>
    </submittedName>
</protein>
<dbReference type="SMART" id="SM00034">
    <property type="entry name" value="CLECT"/>
    <property type="match status" value="1"/>
</dbReference>
<name>A0ABN7T6W2_OIKDI</name>
<proteinExistence type="predicted"/>
<dbReference type="EMBL" id="OU015567">
    <property type="protein sequence ID" value="CAG5111864.1"/>
    <property type="molecule type" value="Genomic_DNA"/>
</dbReference>
<dbReference type="SUPFAM" id="SSF56436">
    <property type="entry name" value="C-type lectin-like"/>
    <property type="match status" value="1"/>
</dbReference>
<evidence type="ECO:0000256" key="1">
    <source>
        <dbReference type="SAM" id="MobiDB-lite"/>
    </source>
</evidence>
<dbReference type="CDD" id="cd00037">
    <property type="entry name" value="CLECT"/>
    <property type="match status" value="1"/>
</dbReference>
<dbReference type="PROSITE" id="PS50041">
    <property type="entry name" value="C_TYPE_LECTIN_2"/>
    <property type="match status" value="1"/>
</dbReference>
<evidence type="ECO:0000313" key="3">
    <source>
        <dbReference type="EMBL" id="CAG5111864.1"/>
    </source>
</evidence>
<organism evidence="3 4">
    <name type="scientific">Oikopleura dioica</name>
    <name type="common">Tunicate</name>
    <dbReference type="NCBI Taxonomy" id="34765"/>
    <lineage>
        <taxon>Eukaryota</taxon>
        <taxon>Metazoa</taxon>
        <taxon>Chordata</taxon>
        <taxon>Tunicata</taxon>
        <taxon>Appendicularia</taxon>
        <taxon>Copelata</taxon>
        <taxon>Oikopleuridae</taxon>
        <taxon>Oikopleura</taxon>
    </lineage>
</organism>
<reference evidence="3 4" key="1">
    <citation type="submission" date="2021-04" db="EMBL/GenBank/DDBJ databases">
        <authorList>
            <person name="Bliznina A."/>
        </authorList>
    </citation>
    <scope>NUCLEOTIDE SEQUENCE [LARGE SCALE GENOMIC DNA]</scope>
</reference>
<dbReference type="Gene3D" id="3.10.100.10">
    <property type="entry name" value="Mannose-Binding Protein A, subunit A"/>
    <property type="match status" value="1"/>
</dbReference>
<keyword evidence="4" id="KW-1185">Reference proteome</keyword>
<accession>A0ABN7T6W2</accession>
<dbReference type="InterPro" id="IPR016187">
    <property type="entry name" value="CTDL_fold"/>
</dbReference>